<name>A0A2N1LPY9_9GLOM</name>
<dbReference type="EMBL" id="LLXL01008423">
    <property type="protein sequence ID" value="PKK51416.1"/>
    <property type="molecule type" value="Genomic_DNA"/>
</dbReference>
<comment type="caution">
    <text evidence="2">The sequence shown here is derived from an EMBL/GenBank/DDBJ whole genome shotgun (WGS) entry which is preliminary data.</text>
</comment>
<dbReference type="InterPro" id="IPR058524">
    <property type="entry name" value="DUF8211"/>
</dbReference>
<dbReference type="AlphaFoldDB" id="A0A2N1LPY9"/>
<evidence type="ECO:0000313" key="2">
    <source>
        <dbReference type="EMBL" id="PKK51416.1"/>
    </source>
</evidence>
<proteinExistence type="predicted"/>
<evidence type="ECO:0000313" key="3">
    <source>
        <dbReference type="Proteomes" id="UP000233469"/>
    </source>
</evidence>
<reference evidence="2 3" key="1">
    <citation type="submission" date="2016-04" db="EMBL/GenBank/DDBJ databases">
        <title>Genome analyses suggest a sexual origin of heterokaryosis in a supposedly ancient asexual fungus.</title>
        <authorList>
            <person name="Ropars J."/>
            <person name="Sedzielewska K."/>
            <person name="Noel J."/>
            <person name="Charron P."/>
            <person name="Farinelli L."/>
            <person name="Marton T."/>
            <person name="Kruger M."/>
            <person name="Pelin A."/>
            <person name="Brachmann A."/>
            <person name="Corradi N."/>
        </authorList>
    </citation>
    <scope>NUCLEOTIDE SEQUENCE [LARGE SCALE GENOMIC DNA]</scope>
    <source>
        <strain evidence="2 3">C2</strain>
    </source>
</reference>
<dbReference type="VEuPathDB" id="FungiDB:FUN_022618"/>
<sequence length="134" mass="16282">MDTHPNTKRFHATHLSNNWNKRTIKHIYSQRLGISYNSQYLANDVRCIHASERRMYRKRLDNLRTQHTTDNKTSKRQKLRFERACRSIFNNRGALRDSHVSADNIEKQLHRARQHRFLFLPLQYIYKPLQHEIL</sequence>
<gene>
    <name evidence="2" type="ORF">RhiirC2_803297</name>
</gene>
<dbReference type="Proteomes" id="UP000233469">
    <property type="component" value="Unassembled WGS sequence"/>
</dbReference>
<protein>
    <recommendedName>
        <fullName evidence="1">DUF8211 domain-containing protein</fullName>
    </recommendedName>
</protein>
<reference evidence="2 3" key="2">
    <citation type="submission" date="2017-10" db="EMBL/GenBank/DDBJ databases">
        <title>Extensive intraspecific genome diversity in a model arbuscular mycorrhizal fungus.</title>
        <authorList>
            <person name="Chen E.C.H."/>
            <person name="Morin E."/>
            <person name="Baudet D."/>
            <person name="Noel J."/>
            <person name="Ndikumana S."/>
            <person name="Charron P."/>
            <person name="St-Onge C."/>
            <person name="Giorgi J."/>
            <person name="Grigoriev I.V."/>
            <person name="Roux C."/>
            <person name="Martin F.M."/>
            <person name="Corradi N."/>
        </authorList>
    </citation>
    <scope>NUCLEOTIDE SEQUENCE [LARGE SCALE GENOMIC DNA]</scope>
    <source>
        <strain evidence="2 3">C2</strain>
    </source>
</reference>
<evidence type="ECO:0000259" key="1">
    <source>
        <dbReference type="Pfam" id="PF26638"/>
    </source>
</evidence>
<dbReference type="Pfam" id="PF26638">
    <property type="entry name" value="DUF8211"/>
    <property type="match status" value="1"/>
</dbReference>
<organism evidence="2 3">
    <name type="scientific">Rhizophagus irregularis</name>
    <dbReference type="NCBI Taxonomy" id="588596"/>
    <lineage>
        <taxon>Eukaryota</taxon>
        <taxon>Fungi</taxon>
        <taxon>Fungi incertae sedis</taxon>
        <taxon>Mucoromycota</taxon>
        <taxon>Glomeromycotina</taxon>
        <taxon>Glomeromycetes</taxon>
        <taxon>Glomerales</taxon>
        <taxon>Glomeraceae</taxon>
        <taxon>Rhizophagus</taxon>
    </lineage>
</organism>
<accession>A0A2N1LPY9</accession>
<feature type="domain" description="DUF8211" evidence="1">
    <location>
        <begin position="11"/>
        <end position="131"/>
    </location>
</feature>